<evidence type="ECO:0000313" key="4">
    <source>
        <dbReference type="Proteomes" id="UP000502136"/>
    </source>
</evidence>
<dbReference type="RefSeq" id="WP_168907203.1">
    <property type="nucleotide sequence ID" value="NZ_CP051428.1"/>
</dbReference>
<dbReference type="Pfam" id="PF12732">
    <property type="entry name" value="YtxH"/>
    <property type="match status" value="1"/>
</dbReference>
<dbReference type="PANTHER" id="PTHR35792">
    <property type="entry name" value="GENERAL STRESS PROTEIN"/>
    <property type="match status" value="1"/>
</dbReference>
<dbReference type="InterPro" id="IPR024623">
    <property type="entry name" value="YtxH"/>
</dbReference>
<feature type="transmembrane region" description="Helical" evidence="2">
    <location>
        <begin position="12"/>
        <end position="32"/>
    </location>
</feature>
<dbReference type="InterPro" id="IPR052928">
    <property type="entry name" value="Desiccation-related_membrane"/>
</dbReference>
<proteinExistence type="predicted"/>
<dbReference type="Proteomes" id="UP000502136">
    <property type="component" value="Chromosome"/>
</dbReference>
<dbReference type="EMBL" id="CP051428">
    <property type="protein sequence ID" value="QJC51556.1"/>
    <property type="molecule type" value="Genomic_DNA"/>
</dbReference>
<evidence type="ECO:0000256" key="1">
    <source>
        <dbReference type="SAM" id="MobiDB-lite"/>
    </source>
</evidence>
<dbReference type="KEGG" id="palr:HGI30_08320"/>
<keyword evidence="2" id="KW-0812">Transmembrane</keyword>
<keyword evidence="2" id="KW-1133">Transmembrane helix</keyword>
<dbReference type="PANTHER" id="PTHR35792:SF2">
    <property type="entry name" value="GENERAL STRESS PROTEIN"/>
    <property type="match status" value="1"/>
</dbReference>
<evidence type="ECO:0000313" key="3">
    <source>
        <dbReference type="EMBL" id="QJC51556.1"/>
    </source>
</evidence>
<protein>
    <submittedName>
        <fullName evidence="3">YtxH domain-containing protein</fullName>
    </submittedName>
</protein>
<accession>A0A6H2GWK9</accession>
<keyword evidence="4" id="KW-1185">Reference proteome</keyword>
<gene>
    <name evidence="3" type="ORF">HGI30_08320</name>
</gene>
<name>A0A6H2GWK9_9BACL</name>
<feature type="region of interest" description="Disordered" evidence="1">
    <location>
        <begin position="127"/>
        <end position="152"/>
    </location>
</feature>
<evidence type="ECO:0000256" key="2">
    <source>
        <dbReference type="SAM" id="Phobius"/>
    </source>
</evidence>
<dbReference type="AlphaFoldDB" id="A0A6H2GWK9"/>
<reference evidence="3 4" key="1">
    <citation type="submission" date="2020-04" db="EMBL/GenBank/DDBJ databases">
        <title>Novel Paenibacillus strain UniB2 isolated from commercial digestive syrup.</title>
        <authorList>
            <person name="Thorat V."/>
            <person name="Kirdat K."/>
            <person name="Tiwarekar B."/>
            <person name="Yadav A."/>
        </authorList>
    </citation>
    <scope>NUCLEOTIDE SEQUENCE [LARGE SCALE GENOMIC DNA]</scope>
    <source>
        <strain evidence="3 4">UniB2</strain>
    </source>
</reference>
<sequence length="152" mass="15883">MVKWQTKKRGGGFLLGALAGGIIGSVTALLFAPKSGSELRSDIGDRATRAADKAGEIGSRIGSSAAEAARHTADSAAVLKEKAIHTADQLASGIKFWERKTEEPIVSIASVNSTSVIEAADTIGERSVSLQPEDILDEEEASAFLTDEDNKA</sequence>
<keyword evidence="2" id="KW-0472">Membrane</keyword>
<organism evidence="3 4">
    <name type="scientific">Paenibacillus albicereus</name>
    <dbReference type="NCBI Taxonomy" id="2726185"/>
    <lineage>
        <taxon>Bacteria</taxon>
        <taxon>Bacillati</taxon>
        <taxon>Bacillota</taxon>
        <taxon>Bacilli</taxon>
        <taxon>Bacillales</taxon>
        <taxon>Paenibacillaceae</taxon>
        <taxon>Paenibacillus</taxon>
    </lineage>
</organism>